<keyword evidence="2" id="KW-1185">Reference proteome</keyword>
<accession>A0ABP9KHU5</accession>
<evidence type="ECO:0000313" key="2">
    <source>
        <dbReference type="Proteomes" id="UP001500518"/>
    </source>
</evidence>
<dbReference type="EMBL" id="BAABHV010000017">
    <property type="protein sequence ID" value="GAA5057750.1"/>
    <property type="molecule type" value="Genomic_DNA"/>
</dbReference>
<name>A0ABP9KHU5_9SPHN</name>
<reference evidence="2" key="1">
    <citation type="journal article" date="2019" name="Int. J. Syst. Evol. Microbiol.">
        <title>The Global Catalogue of Microorganisms (GCM) 10K type strain sequencing project: providing services to taxonomists for standard genome sequencing and annotation.</title>
        <authorList>
            <consortium name="The Broad Institute Genomics Platform"/>
            <consortium name="The Broad Institute Genome Sequencing Center for Infectious Disease"/>
            <person name="Wu L."/>
            <person name="Ma J."/>
        </authorList>
    </citation>
    <scope>NUCLEOTIDE SEQUENCE [LARGE SCALE GENOMIC DNA]</scope>
    <source>
        <strain evidence="2">JCM 18014</strain>
    </source>
</reference>
<proteinExistence type="predicted"/>
<comment type="caution">
    <text evidence="1">The sequence shown here is derived from an EMBL/GenBank/DDBJ whole genome shotgun (WGS) entry which is preliminary data.</text>
</comment>
<evidence type="ECO:0008006" key="3">
    <source>
        <dbReference type="Google" id="ProtNLM"/>
    </source>
</evidence>
<gene>
    <name evidence="1" type="ORF">GCM10023208_23580</name>
</gene>
<protein>
    <recommendedName>
        <fullName evidence="3">HEPN AbiU2-like domain-containing protein</fullName>
    </recommendedName>
</protein>
<sequence length="196" mass="22498">MFVPRSHTNLAPSFPEQMGANVSVIFGMSHPWNCAAGALITAYAAAEVEFNLLLSAVLDISIYEMALLVQPYSASTRRDVFKAIVKLRLPADDPKRDKLLNFLGRHKEADRLRNHLAHSNWVNSDREGAFRPMYAQARDGKAKFFGVDPTEHDFTVEEVQQVVKKLQQLIFDMRQFKKETGYYEVIQENMNRTRYD</sequence>
<organism evidence="1 2">
    <name type="scientific">Erythrobacter westpacificensis</name>
    <dbReference type="NCBI Taxonomy" id="1055231"/>
    <lineage>
        <taxon>Bacteria</taxon>
        <taxon>Pseudomonadati</taxon>
        <taxon>Pseudomonadota</taxon>
        <taxon>Alphaproteobacteria</taxon>
        <taxon>Sphingomonadales</taxon>
        <taxon>Erythrobacteraceae</taxon>
        <taxon>Erythrobacter/Porphyrobacter group</taxon>
        <taxon>Erythrobacter</taxon>
    </lineage>
</organism>
<dbReference type="Proteomes" id="UP001500518">
    <property type="component" value="Unassembled WGS sequence"/>
</dbReference>
<evidence type="ECO:0000313" key="1">
    <source>
        <dbReference type="EMBL" id="GAA5057750.1"/>
    </source>
</evidence>